<sequence>MPRKTRGNPSVFAQRAGSFTQPSRNARAIPAIPAAPKPVRERIHALQNSLQRGTQKQAAIRSGNFIDRITHRDMILR</sequence>
<protein>
    <submittedName>
        <fullName evidence="1">Uncharacterized protein</fullName>
    </submittedName>
</protein>
<evidence type="ECO:0000313" key="1">
    <source>
        <dbReference type="EMBL" id="OBZ96171.1"/>
    </source>
</evidence>
<dbReference type="STRING" id="1612624.ADU59_07360"/>
<comment type="caution">
    <text evidence="1">The sequence shown here is derived from an EMBL/GenBank/DDBJ whole genome shotgun (WGS) entry which is preliminary data.</text>
</comment>
<accession>A0A1C7P4Q3</accession>
<dbReference type="AlphaFoldDB" id="A0A1C7P4Q3"/>
<reference evidence="1 2" key="1">
    <citation type="journal article" date="2016" name="Syst. Appl. Microbiol.">
        <title>Pararhizobium polonicum sp. nov. isolated from tumors on stone fruit rootstocks.</title>
        <authorList>
            <person name="Pulawska J."/>
            <person name="Kuzmanovic N."/>
            <person name="Willems A."/>
            <person name="Pothier J.F."/>
        </authorList>
    </citation>
    <scope>NUCLEOTIDE SEQUENCE [LARGE SCALE GENOMIC DNA]</scope>
    <source>
        <strain evidence="1 2">F5.1</strain>
    </source>
</reference>
<keyword evidence="2" id="KW-1185">Reference proteome</keyword>
<evidence type="ECO:0000313" key="2">
    <source>
        <dbReference type="Proteomes" id="UP000093111"/>
    </source>
</evidence>
<dbReference type="Proteomes" id="UP000093111">
    <property type="component" value="Unassembled WGS sequence"/>
</dbReference>
<organism evidence="1 2">
    <name type="scientific">Pararhizobium polonicum</name>
    <dbReference type="NCBI Taxonomy" id="1612624"/>
    <lineage>
        <taxon>Bacteria</taxon>
        <taxon>Pseudomonadati</taxon>
        <taxon>Pseudomonadota</taxon>
        <taxon>Alphaproteobacteria</taxon>
        <taxon>Hyphomicrobiales</taxon>
        <taxon>Rhizobiaceae</taxon>
        <taxon>Rhizobium/Agrobacterium group</taxon>
        <taxon>Pararhizobium</taxon>
    </lineage>
</organism>
<dbReference type="EMBL" id="LGLV01000005">
    <property type="protein sequence ID" value="OBZ96171.1"/>
    <property type="molecule type" value="Genomic_DNA"/>
</dbReference>
<proteinExistence type="predicted"/>
<name>A0A1C7P4Q3_9HYPH</name>
<gene>
    <name evidence="1" type="ORF">ADU59_07360</name>
</gene>